<protein>
    <submittedName>
        <fullName evidence="1">Uncharacterized protein</fullName>
    </submittedName>
</protein>
<proteinExistence type="predicted"/>
<evidence type="ECO:0000313" key="1">
    <source>
        <dbReference type="EMBL" id="MBB6695326.1"/>
    </source>
</evidence>
<name>A0A841U405_9BACL</name>
<sequence length="60" mass="6998">MEKKQIEYTVEYMDQNGVVYFENVKASGLSDAKRQIRQRFADVTIRAVTVVPHDQEHEQA</sequence>
<accession>A0A841U405</accession>
<evidence type="ECO:0000313" key="2">
    <source>
        <dbReference type="Proteomes" id="UP000553776"/>
    </source>
</evidence>
<keyword evidence="2" id="KW-1185">Reference proteome</keyword>
<dbReference type="RefSeq" id="WP_185139280.1">
    <property type="nucleotide sequence ID" value="NZ_JACJVR010000123.1"/>
</dbReference>
<comment type="caution">
    <text evidence="1">The sequence shown here is derived from an EMBL/GenBank/DDBJ whole genome shotgun (WGS) entry which is preliminary data.</text>
</comment>
<gene>
    <name evidence="1" type="ORF">H7B90_28410</name>
</gene>
<dbReference type="Proteomes" id="UP000553776">
    <property type="component" value="Unassembled WGS sequence"/>
</dbReference>
<dbReference type="AlphaFoldDB" id="A0A841U405"/>
<dbReference type="EMBL" id="JACJVR010000123">
    <property type="protein sequence ID" value="MBB6695326.1"/>
    <property type="molecule type" value="Genomic_DNA"/>
</dbReference>
<organism evidence="1 2">
    <name type="scientific">Cohnella xylanilytica</name>
    <dbReference type="NCBI Taxonomy" id="557555"/>
    <lineage>
        <taxon>Bacteria</taxon>
        <taxon>Bacillati</taxon>
        <taxon>Bacillota</taxon>
        <taxon>Bacilli</taxon>
        <taxon>Bacillales</taxon>
        <taxon>Paenibacillaceae</taxon>
        <taxon>Cohnella</taxon>
    </lineage>
</organism>
<reference evidence="1 2" key="1">
    <citation type="submission" date="2020-08" db="EMBL/GenBank/DDBJ databases">
        <title>Cohnella phylogeny.</title>
        <authorList>
            <person name="Dunlap C."/>
        </authorList>
    </citation>
    <scope>NUCLEOTIDE SEQUENCE [LARGE SCALE GENOMIC DNA]</scope>
    <source>
        <strain evidence="1 2">DSM 25239</strain>
    </source>
</reference>